<dbReference type="EMBL" id="JAVRHL010000002">
    <property type="protein sequence ID" value="MDT0682733.1"/>
    <property type="molecule type" value="Genomic_DNA"/>
</dbReference>
<evidence type="ECO:0000256" key="3">
    <source>
        <dbReference type="HAMAP-Rule" id="MF_01384"/>
    </source>
</evidence>
<keyword evidence="2 3" id="KW-0143">Chaperone</keyword>
<comment type="subunit">
    <text evidence="3">UreD, UreF and UreG form a complex that acts as a GTP-hydrolysis-dependent molecular chaperone, activating the urease apoprotein by helping to assemble the nickel containing metallocenter of UreC. The UreE protein probably delivers the nickel.</text>
</comment>
<dbReference type="Proteomes" id="UP001265259">
    <property type="component" value="Unassembled WGS sequence"/>
</dbReference>
<gene>
    <name evidence="3" type="primary">ureD</name>
    <name evidence="4" type="ORF">RM543_08545</name>
</gene>
<dbReference type="PANTHER" id="PTHR33643:SF1">
    <property type="entry name" value="UREASE ACCESSORY PROTEIN D"/>
    <property type="match status" value="1"/>
</dbReference>
<evidence type="ECO:0000313" key="5">
    <source>
        <dbReference type="Proteomes" id="UP001265259"/>
    </source>
</evidence>
<reference evidence="4 5" key="1">
    <citation type="submission" date="2023-09" db="EMBL/GenBank/DDBJ databases">
        <authorList>
            <person name="Rey-Velasco X."/>
        </authorList>
    </citation>
    <scope>NUCLEOTIDE SEQUENCE [LARGE SCALE GENOMIC DNA]</scope>
    <source>
        <strain evidence="4 5">F158</strain>
    </source>
</reference>
<comment type="caution">
    <text evidence="4">The sequence shown here is derived from an EMBL/GenBank/DDBJ whole genome shotgun (WGS) entry which is preliminary data.</text>
</comment>
<accession>A0ABU3DG86</accession>
<comment type="subcellular location">
    <subcellularLocation>
        <location evidence="3">Cytoplasm</location>
    </subcellularLocation>
</comment>
<keyword evidence="3" id="KW-0996">Nickel insertion</keyword>
<dbReference type="InterPro" id="IPR002669">
    <property type="entry name" value="UreD"/>
</dbReference>
<evidence type="ECO:0000313" key="4">
    <source>
        <dbReference type="EMBL" id="MDT0682733.1"/>
    </source>
</evidence>
<dbReference type="RefSeq" id="WP_311690570.1">
    <property type="nucleotide sequence ID" value="NZ_JAVRHL010000002.1"/>
</dbReference>
<keyword evidence="3" id="KW-0963">Cytoplasm</keyword>
<dbReference type="Pfam" id="PF01774">
    <property type="entry name" value="UreD"/>
    <property type="match status" value="1"/>
</dbReference>
<comment type="function">
    <text evidence="3">Required for maturation of urease via the functional incorporation of the urease nickel metallocenter.</text>
</comment>
<dbReference type="HAMAP" id="MF_01384">
    <property type="entry name" value="UreD"/>
    <property type="match status" value="1"/>
</dbReference>
<proteinExistence type="inferred from homology"/>
<evidence type="ECO:0000256" key="1">
    <source>
        <dbReference type="ARBA" id="ARBA00007177"/>
    </source>
</evidence>
<dbReference type="PANTHER" id="PTHR33643">
    <property type="entry name" value="UREASE ACCESSORY PROTEIN D"/>
    <property type="match status" value="1"/>
</dbReference>
<keyword evidence="5" id="KW-1185">Reference proteome</keyword>
<name>A0ABU3DG86_9RHOB</name>
<organism evidence="4 5">
    <name type="scientific">Tropicimonas omnivorans</name>
    <dbReference type="NCBI Taxonomy" id="3075590"/>
    <lineage>
        <taxon>Bacteria</taxon>
        <taxon>Pseudomonadati</taxon>
        <taxon>Pseudomonadota</taxon>
        <taxon>Alphaproteobacteria</taxon>
        <taxon>Rhodobacterales</taxon>
        <taxon>Roseobacteraceae</taxon>
        <taxon>Tropicimonas</taxon>
    </lineage>
</organism>
<evidence type="ECO:0000256" key="2">
    <source>
        <dbReference type="ARBA" id="ARBA00023186"/>
    </source>
</evidence>
<sequence length="282" mass="29330">MLDGSRATGRLQRAEGRAHVAFAAAPGGARLTGLHQSGCAKAMLPRSPGRVPEAVFLNTSGGLTAGDRLTFALDLAAGARAVGTTQTAERAYASLEGPAADVRTDLSLASGASLDWLPQETILFERAAMNRRTRAELAPGARLLMVETLVLGRAAMGEVLRNVRLLDRREVVRGGVPVWIDPVEIGAEALARAGDPALFGGDRAFSTVALIADGAEDGLGPARDALAGVTGDGQGVRAVASAWNGRLVARLAAPDAFPLRRALRSLFATLRGGAPMPRVWQD</sequence>
<comment type="similarity">
    <text evidence="1 3">Belongs to the UreD family.</text>
</comment>
<protein>
    <recommendedName>
        <fullName evidence="3">Urease accessory protein UreD</fullName>
    </recommendedName>
</protein>